<dbReference type="PANTHER" id="PTHR39323">
    <property type="entry name" value="BLR1149 PROTEIN"/>
    <property type="match status" value="1"/>
</dbReference>
<dbReference type="Proteomes" id="UP000271339">
    <property type="component" value="Unassembled WGS sequence"/>
</dbReference>
<evidence type="ECO:0000313" key="2">
    <source>
        <dbReference type="EMBL" id="RMA66579.1"/>
    </source>
</evidence>
<protein>
    <submittedName>
        <fullName evidence="2">Putative phosphoesterase</fullName>
    </submittedName>
</protein>
<dbReference type="SUPFAM" id="SSF56300">
    <property type="entry name" value="Metallo-dependent phosphatases"/>
    <property type="match status" value="1"/>
</dbReference>
<name>A0A3L9Z526_9FLAO</name>
<keyword evidence="3" id="KW-1185">Reference proteome</keyword>
<dbReference type="PIRSF" id="PIRSF000887">
    <property type="entry name" value="Pesterase_MJ0037"/>
    <property type="match status" value="1"/>
</dbReference>
<evidence type="ECO:0000313" key="3">
    <source>
        <dbReference type="Proteomes" id="UP000271339"/>
    </source>
</evidence>
<dbReference type="AlphaFoldDB" id="A0A3L9Z526"/>
<gene>
    <name evidence="2" type="ORF">BXY75_1006</name>
</gene>
<dbReference type="InterPro" id="IPR029052">
    <property type="entry name" value="Metallo-depent_PP-like"/>
</dbReference>
<dbReference type="EMBL" id="REFC01000011">
    <property type="protein sequence ID" value="RMA66579.1"/>
    <property type="molecule type" value="Genomic_DNA"/>
</dbReference>
<feature type="domain" description="Calcineurin-like phosphoesterase" evidence="1">
    <location>
        <begin position="27"/>
        <end position="151"/>
    </location>
</feature>
<comment type="caution">
    <text evidence="2">The sequence shown here is derived from an EMBL/GenBank/DDBJ whole genome shotgun (WGS) entry which is preliminary data.</text>
</comment>
<dbReference type="InterPro" id="IPR024173">
    <property type="entry name" value="Pesterase_MJ0037-like"/>
</dbReference>
<dbReference type="OrthoDB" id="9795838at2"/>
<dbReference type="NCBIfam" id="TIGR04123">
    <property type="entry name" value="P_estr_lig_assc"/>
    <property type="match status" value="1"/>
</dbReference>
<reference evidence="2 3" key="1">
    <citation type="submission" date="2018-10" db="EMBL/GenBank/DDBJ databases">
        <title>Genomic Encyclopedia of Archaeal and Bacterial Type Strains, Phase II (KMG-II): from individual species to whole genera.</title>
        <authorList>
            <person name="Goeker M."/>
        </authorList>
    </citation>
    <scope>NUCLEOTIDE SEQUENCE [LARGE SCALE GENOMIC DNA]</scope>
    <source>
        <strain evidence="2 3">DSM 23424</strain>
    </source>
</reference>
<dbReference type="GO" id="GO:0016787">
    <property type="term" value="F:hydrolase activity"/>
    <property type="evidence" value="ECO:0007669"/>
    <property type="project" value="InterPro"/>
</dbReference>
<dbReference type="RefSeq" id="WP_121906562.1">
    <property type="nucleotide sequence ID" value="NZ_REFC01000011.1"/>
</dbReference>
<proteinExistence type="predicted"/>
<dbReference type="Gene3D" id="3.60.21.10">
    <property type="match status" value="1"/>
</dbReference>
<accession>A0A3L9Z526</accession>
<dbReference type="InterPro" id="IPR004843">
    <property type="entry name" value="Calcineurin-like_PHP"/>
</dbReference>
<evidence type="ECO:0000259" key="1">
    <source>
        <dbReference type="Pfam" id="PF00149"/>
    </source>
</evidence>
<organism evidence="2 3">
    <name type="scientific">Ulvibacter antarcticus</name>
    <dbReference type="NCBI Taxonomy" id="442714"/>
    <lineage>
        <taxon>Bacteria</taxon>
        <taxon>Pseudomonadati</taxon>
        <taxon>Bacteroidota</taxon>
        <taxon>Flavobacteriia</taxon>
        <taxon>Flavobacteriales</taxon>
        <taxon>Flavobacteriaceae</taxon>
        <taxon>Ulvibacter</taxon>
    </lineage>
</organism>
<dbReference type="InterPro" id="IPR026336">
    <property type="entry name" value="PdeM-like"/>
</dbReference>
<dbReference type="PANTHER" id="PTHR39323:SF1">
    <property type="entry name" value="BLR1149 PROTEIN"/>
    <property type="match status" value="1"/>
</dbReference>
<dbReference type="Pfam" id="PF00149">
    <property type="entry name" value="Metallophos"/>
    <property type="match status" value="1"/>
</dbReference>
<sequence length="212" mass="24515">MKTLEIKCNDQSFILHPLGVAYWNEKSILLIADVHLGKVTHFRKHGSAVPQNSIYHNFNQLQEVVSFFKPKTVCFLGDLFHSSINNEWLLFKKWVKQLTSDVVLVSGNHDIIATNHYDKINISVKEEWKIDSFLLTHYPQDEIGFFNFSGHIHPGVELFGFGRQRLKLSCFYKKENQMIFPAFGNFTGNFIVKPTSEDKVFVNTADEVVQVY</sequence>